<accession>A0AAW0R721</accession>
<sequence>MAGPTTAKKGANPAPDYTSMFNSIELLQSARTRKALASSSATLSQRRAAQQQPPTTNPAITNGGKSSKSAARTAALLAQAKAEEADLDRLAMDDDNAGVGLHGGPKTAEQLARLREDRKLASRLLGKKRRADEAKGQRMRGEDPSSDDEPGRSGVGRAKKKARRDVIVAVADDKAQVKQASSPEDVDTDMKDGDEGEATASAAGTEKVEKTPANSSEEDQQDKETEVAAKRAASIGDQPKATDGNNPEVEAVSKKKRKKKNKKKAKAAAPQGDS</sequence>
<gene>
    <name evidence="2" type="ORF">PG999_001961</name>
</gene>
<keyword evidence="3" id="KW-1185">Reference proteome</keyword>
<evidence type="ECO:0000256" key="1">
    <source>
        <dbReference type="SAM" id="MobiDB-lite"/>
    </source>
</evidence>
<feature type="region of interest" description="Disordered" evidence="1">
    <location>
        <begin position="31"/>
        <end position="77"/>
    </location>
</feature>
<name>A0AAW0R721_9PEZI</name>
<dbReference type="AlphaFoldDB" id="A0AAW0R721"/>
<feature type="compositionally biased region" description="Low complexity" evidence="1">
    <location>
        <begin position="65"/>
        <end position="77"/>
    </location>
</feature>
<dbReference type="EMBL" id="JAQQWP010000002">
    <property type="protein sequence ID" value="KAK8129581.1"/>
    <property type="molecule type" value="Genomic_DNA"/>
</dbReference>
<organism evidence="2 3">
    <name type="scientific">Apiospora kogelbergensis</name>
    <dbReference type="NCBI Taxonomy" id="1337665"/>
    <lineage>
        <taxon>Eukaryota</taxon>
        <taxon>Fungi</taxon>
        <taxon>Dikarya</taxon>
        <taxon>Ascomycota</taxon>
        <taxon>Pezizomycotina</taxon>
        <taxon>Sordariomycetes</taxon>
        <taxon>Xylariomycetidae</taxon>
        <taxon>Amphisphaeriales</taxon>
        <taxon>Apiosporaceae</taxon>
        <taxon>Apiospora</taxon>
    </lineage>
</organism>
<protein>
    <submittedName>
        <fullName evidence="2">Uncharacterized protein</fullName>
    </submittedName>
</protein>
<reference evidence="2 3" key="1">
    <citation type="submission" date="2023-01" db="EMBL/GenBank/DDBJ databases">
        <title>Analysis of 21 Apiospora genomes using comparative genomics revels a genus with tremendous synthesis potential of carbohydrate active enzymes and secondary metabolites.</title>
        <authorList>
            <person name="Sorensen T."/>
        </authorList>
    </citation>
    <scope>NUCLEOTIDE SEQUENCE [LARGE SCALE GENOMIC DNA]</scope>
    <source>
        <strain evidence="2 3">CBS 117206</strain>
    </source>
</reference>
<feature type="region of interest" description="Disordered" evidence="1">
    <location>
        <begin position="94"/>
        <end position="274"/>
    </location>
</feature>
<feature type="compositionally biased region" description="Polar residues" evidence="1">
    <location>
        <begin position="37"/>
        <end position="64"/>
    </location>
</feature>
<feature type="compositionally biased region" description="Basic and acidic residues" evidence="1">
    <location>
        <begin position="130"/>
        <end position="143"/>
    </location>
</feature>
<dbReference type="Proteomes" id="UP001392437">
    <property type="component" value="Unassembled WGS sequence"/>
</dbReference>
<evidence type="ECO:0000313" key="3">
    <source>
        <dbReference type="Proteomes" id="UP001392437"/>
    </source>
</evidence>
<comment type="caution">
    <text evidence="2">The sequence shown here is derived from an EMBL/GenBank/DDBJ whole genome shotgun (WGS) entry which is preliminary data.</text>
</comment>
<feature type="compositionally biased region" description="Basic residues" evidence="1">
    <location>
        <begin position="254"/>
        <end position="266"/>
    </location>
</feature>
<proteinExistence type="predicted"/>
<evidence type="ECO:0000313" key="2">
    <source>
        <dbReference type="EMBL" id="KAK8129581.1"/>
    </source>
</evidence>